<dbReference type="Pfam" id="PF00646">
    <property type="entry name" value="F-box"/>
    <property type="match status" value="1"/>
</dbReference>
<proteinExistence type="predicted"/>
<dbReference type="InterPro" id="IPR036322">
    <property type="entry name" value="WD40_repeat_dom_sf"/>
</dbReference>
<evidence type="ECO:0000313" key="3">
    <source>
        <dbReference type="Proteomes" id="UP000292702"/>
    </source>
</evidence>
<reference evidence="2 3" key="1">
    <citation type="submission" date="2018-11" db="EMBL/GenBank/DDBJ databases">
        <title>Genome assembly of Steccherinum ochraceum LE-BIN_3174, the white-rot fungus of the Steccherinaceae family (The Residual Polyporoid clade, Polyporales, Basidiomycota).</title>
        <authorList>
            <person name="Fedorova T.V."/>
            <person name="Glazunova O.A."/>
            <person name="Landesman E.O."/>
            <person name="Moiseenko K.V."/>
            <person name="Psurtseva N.V."/>
            <person name="Savinova O.S."/>
            <person name="Shakhova N.V."/>
            <person name="Tyazhelova T.V."/>
            <person name="Vasina D.V."/>
        </authorList>
    </citation>
    <scope>NUCLEOTIDE SEQUENCE [LARGE SCALE GENOMIC DNA]</scope>
    <source>
        <strain evidence="2 3">LE-BIN_3174</strain>
    </source>
</reference>
<dbReference type="SUPFAM" id="SSF81383">
    <property type="entry name" value="F-box domain"/>
    <property type="match status" value="1"/>
</dbReference>
<dbReference type="OrthoDB" id="3034442at2759"/>
<accession>A0A4R0R2E5</accession>
<dbReference type="STRING" id="92696.A0A4R0R2E5"/>
<evidence type="ECO:0000313" key="2">
    <source>
        <dbReference type="EMBL" id="TCD60086.1"/>
    </source>
</evidence>
<comment type="caution">
    <text evidence="2">The sequence shown here is derived from an EMBL/GenBank/DDBJ whole genome shotgun (WGS) entry which is preliminary data.</text>
</comment>
<dbReference type="InterPro" id="IPR001810">
    <property type="entry name" value="F-box_dom"/>
</dbReference>
<dbReference type="Proteomes" id="UP000292702">
    <property type="component" value="Unassembled WGS sequence"/>
</dbReference>
<dbReference type="AlphaFoldDB" id="A0A4R0R2E5"/>
<organism evidence="2 3">
    <name type="scientific">Steccherinum ochraceum</name>
    <dbReference type="NCBI Taxonomy" id="92696"/>
    <lineage>
        <taxon>Eukaryota</taxon>
        <taxon>Fungi</taxon>
        <taxon>Dikarya</taxon>
        <taxon>Basidiomycota</taxon>
        <taxon>Agaricomycotina</taxon>
        <taxon>Agaricomycetes</taxon>
        <taxon>Polyporales</taxon>
        <taxon>Steccherinaceae</taxon>
        <taxon>Steccherinum</taxon>
    </lineage>
</organism>
<gene>
    <name evidence="2" type="ORF">EIP91_010771</name>
</gene>
<evidence type="ECO:0000259" key="1">
    <source>
        <dbReference type="Pfam" id="PF00646"/>
    </source>
</evidence>
<protein>
    <recommendedName>
        <fullName evidence="1">F-box domain-containing protein</fullName>
    </recommendedName>
</protein>
<keyword evidence="3" id="KW-1185">Reference proteome</keyword>
<name>A0A4R0R2E5_9APHY</name>
<dbReference type="SUPFAM" id="SSF50978">
    <property type="entry name" value="WD40 repeat-like"/>
    <property type="match status" value="1"/>
</dbReference>
<dbReference type="EMBL" id="RWJN01000662">
    <property type="protein sequence ID" value="TCD60086.1"/>
    <property type="molecule type" value="Genomic_DNA"/>
</dbReference>
<dbReference type="InterPro" id="IPR036047">
    <property type="entry name" value="F-box-like_dom_sf"/>
</dbReference>
<sequence length="538" mass="59517">MTGRAFSDLDDDVVIYICSFMTVSSVLALRKVSRRFLAITRLLAVWRTLLRNHVINEGYPFPSEALETADVSKLEYLTRRACHLAAFWLSTAHPSPSRVLRFDTHTKGTGVSEVRFLPGFDGQRIVVVSKGIWSVVSCWDLGLPVTGSAWNPTKVAEWSPRSVILTAFCVNSDADAEGLLAVAYDRGGAHSIEILSLKSSTEKSTLSHTLECLQKIETNCKPMALQGTTLILCDGSKETHIVDWKSARSAVLQRPTSSNEPEFEHNKCLQVLLTEHHVFVVRAHLIEVYSRPVLQPLPPDPDAITELLISFSLGWIDGVAIVPQLQLPAMSTSLQDTTRYPPISIILRSELDDPWSSSTNTVDLYTLQPDTPLLSPGTPLSNDSTYHFSDIGPFYDPPVHITSLSHSTGTTRRSLRCPTILSGRYGTAIWIQPPQHNRSARDTGLVALDVHASDAQGLDDAHRLAGDPHTSVDGDPGRSIDPFSECLVGALFPGPLRSLHKEPIRRGRAEYMAERDGREEYGLRGFVCRLRRIIWGRA</sequence>
<feature type="domain" description="F-box" evidence="1">
    <location>
        <begin position="6"/>
        <end position="47"/>
    </location>
</feature>